<evidence type="ECO:0000256" key="4">
    <source>
        <dbReference type="ARBA" id="ARBA00023125"/>
    </source>
</evidence>
<dbReference type="EMBL" id="NEDP02005376">
    <property type="protein sequence ID" value="OWF41636.1"/>
    <property type="molecule type" value="Genomic_DNA"/>
</dbReference>
<keyword evidence="4 5" id="KW-0238">DNA-binding</keyword>
<evidence type="ECO:0000256" key="2">
    <source>
        <dbReference type="ARBA" id="ARBA00022771"/>
    </source>
</evidence>
<dbReference type="GO" id="GO:0003677">
    <property type="term" value="F:DNA binding"/>
    <property type="evidence" value="ECO:0007669"/>
    <property type="project" value="UniProtKB-UniRule"/>
</dbReference>
<protein>
    <recommendedName>
        <fullName evidence="7">THAP-type domain-containing protein</fullName>
    </recommendedName>
</protein>
<comment type="caution">
    <text evidence="8">The sequence shown here is derived from an EMBL/GenBank/DDBJ whole genome shotgun (WGS) entry which is preliminary data.</text>
</comment>
<feature type="domain" description="THAP-type" evidence="7">
    <location>
        <begin position="1"/>
        <end position="99"/>
    </location>
</feature>
<keyword evidence="2 5" id="KW-0863">Zinc-finger</keyword>
<dbReference type="Proteomes" id="UP000242188">
    <property type="component" value="Unassembled WGS sequence"/>
</dbReference>
<name>A0A210PYS5_MIZYE</name>
<gene>
    <name evidence="8" type="ORF">KP79_PYT25042</name>
</gene>
<keyword evidence="3" id="KW-0862">Zinc</keyword>
<evidence type="ECO:0000256" key="1">
    <source>
        <dbReference type="ARBA" id="ARBA00022723"/>
    </source>
</evidence>
<feature type="region of interest" description="Disordered" evidence="6">
    <location>
        <begin position="75"/>
        <end position="101"/>
    </location>
</feature>
<evidence type="ECO:0000313" key="9">
    <source>
        <dbReference type="Proteomes" id="UP000242188"/>
    </source>
</evidence>
<dbReference type="GO" id="GO:0008270">
    <property type="term" value="F:zinc ion binding"/>
    <property type="evidence" value="ECO:0007669"/>
    <property type="project" value="UniProtKB-KW"/>
</dbReference>
<dbReference type="PROSITE" id="PS50950">
    <property type="entry name" value="ZF_THAP"/>
    <property type="match status" value="1"/>
</dbReference>
<dbReference type="InterPro" id="IPR006612">
    <property type="entry name" value="THAP_Znf"/>
</dbReference>
<accession>A0A210PYS5</accession>
<evidence type="ECO:0000256" key="3">
    <source>
        <dbReference type="ARBA" id="ARBA00022833"/>
    </source>
</evidence>
<proteinExistence type="predicted"/>
<evidence type="ECO:0000313" key="8">
    <source>
        <dbReference type="EMBL" id="OWF41636.1"/>
    </source>
</evidence>
<evidence type="ECO:0000259" key="7">
    <source>
        <dbReference type="PROSITE" id="PS50950"/>
    </source>
</evidence>
<keyword evidence="9" id="KW-1185">Reference proteome</keyword>
<sequence length="150" mass="16889">MVIQCAWGEFNTDERYPERLDGGRFILFPKPKTNLDKCKRWIKACGRPHKQLNIEQINKHKAVCSKHFVGENGPTASYPDPIQADGSTSTQARSMPKTRETTPWLKRRKGKTPLDENTMMGVTYGYAFTISRIASTAVNCRNVGKKPSAS</sequence>
<dbReference type="Pfam" id="PF05485">
    <property type="entry name" value="THAP"/>
    <property type="match status" value="1"/>
</dbReference>
<dbReference type="AlphaFoldDB" id="A0A210PYS5"/>
<dbReference type="SUPFAM" id="SSF57716">
    <property type="entry name" value="Glucocorticoid receptor-like (DNA-binding domain)"/>
    <property type="match status" value="1"/>
</dbReference>
<evidence type="ECO:0000256" key="6">
    <source>
        <dbReference type="SAM" id="MobiDB-lite"/>
    </source>
</evidence>
<reference evidence="8 9" key="1">
    <citation type="journal article" date="2017" name="Nat. Ecol. Evol.">
        <title>Scallop genome provides insights into evolution of bilaterian karyotype and development.</title>
        <authorList>
            <person name="Wang S."/>
            <person name="Zhang J."/>
            <person name="Jiao W."/>
            <person name="Li J."/>
            <person name="Xun X."/>
            <person name="Sun Y."/>
            <person name="Guo X."/>
            <person name="Huan P."/>
            <person name="Dong B."/>
            <person name="Zhang L."/>
            <person name="Hu X."/>
            <person name="Sun X."/>
            <person name="Wang J."/>
            <person name="Zhao C."/>
            <person name="Wang Y."/>
            <person name="Wang D."/>
            <person name="Huang X."/>
            <person name="Wang R."/>
            <person name="Lv J."/>
            <person name="Li Y."/>
            <person name="Zhang Z."/>
            <person name="Liu B."/>
            <person name="Lu W."/>
            <person name="Hui Y."/>
            <person name="Liang J."/>
            <person name="Zhou Z."/>
            <person name="Hou R."/>
            <person name="Li X."/>
            <person name="Liu Y."/>
            <person name="Li H."/>
            <person name="Ning X."/>
            <person name="Lin Y."/>
            <person name="Zhao L."/>
            <person name="Xing Q."/>
            <person name="Dou J."/>
            <person name="Li Y."/>
            <person name="Mao J."/>
            <person name="Guo H."/>
            <person name="Dou H."/>
            <person name="Li T."/>
            <person name="Mu C."/>
            <person name="Jiang W."/>
            <person name="Fu Q."/>
            <person name="Fu X."/>
            <person name="Miao Y."/>
            <person name="Liu J."/>
            <person name="Yu Q."/>
            <person name="Li R."/>
            <person name="Liao H."/>
            <person name="Li X."/>
            <person name="Kong Y."/>
            <person name="Jiang Z."/>
            <person name="Chourrout D."/>
            <person name="Li R."/>
            <person name="Bao Z."/>
        </authorList>
    </citation>
    <scope>NUCLEOTIDE SEQUENCE [LARGE SCALE GENOMIC DNA]</scope>
    <source>
        <strain evidence="8 9">PY_sf001</strain>
    </source>
</reference>
<organism evidence="8 9">
    <name type="scientific">Mizuhopecten yessoensis</name>
    <name type="common">Japanese scallop</name>
    <name type="synonym">Patinopecten yessoensis</name>
    <dbReference type="NCBI Taxonomy" id="6573"/>
    <lineage>
        <taxon>Eukaryota</taxon>
        <taxon>Metazoa</taxon>
        <taxon>Spiralia</taxon>
        <taxon>Lophotrochozoa</taxon>
        <taxon>Mollusca</taxon>
        <taxon>Bivalvia</taxon>
        <taxon>Autobranchia</taxon>
        <taxon>Pteriomorphia</taxon>
        <taxon>Pectinida</taxon>
        <taxon>Pectinoidea</taxon>
        <taxon>Pectinidae</taxon>
        <taxon>Mizuhopecten</taxon>
    </lineage>
</organism>
<keyword evidence="1" id="KW-0479">Metal-binding</keyword>
<evidence type="ECO:0000256" key="5">
    <source>
        <dbReference type="PROSITE-ProRule" id="PRU00309"/>
    </source>
</evidence>